<gene>
    <name evidence="3" type="ORF">SAMN06295879_0403</name>
    <name evidence="2" type="ORF">TZ00_14175</name>
</gene>
<organism evidence="3 5">
    <name type="scientific">Agreia bicolorata</name>
    <dbReference type="NCBI Taxonomy" id="110935"/>
    <lineage>
        <taxon>Bacteria</taxon>
        <taxon>Bacillati</taxon>
        <taxon>Actinomycetota</taxon>
        <taxon>Actinomycetes</taxon>
        <taxon>Micrococcales</taxon>
        <taxon>Microbacteriaceae</taxon>
        <taxon>Agreia</taxon>
    </lineage>
</organism>
<dbReference type="GO" id="GO:0016874">
    <property type="term" value="F:ligase activity"/>
    <property type="evidence" value="ECO:0007669"/>
    <property type="project" value="UniProtKB-KW"/>
</dbReference>
<dbReference type="Proteomes" id="UP000032503">
    <property type="component" value="Unassembled WGS sequence"/>
</dbReference>
<dbReference type="InterPro" id="IPR057204">
    <property type="entry name" value="DUF7882"/>
</dbReference>
<reference evidence="2 4" key="1">
    <citation type="journal article" date="2001" name="Int. J. Syst. Evol. Microbiol.">
        <title>Agreia bicolorata gen. nov., sp. nov., to accommodate actinobacteria isolated from narrow reed grass infected by the nematode Heteroanguina graminophila.</title>
        <authorList>
            <person name="Evtushenko L.I."/>
            <person name="Dorofeeva L.V."/>
            <person name="Dobrovolskaya T.G."/>
            <person name="Streshinskaya G.M."/>
            <person name="Subbotin S.A."/>
            <person name="Tiedje J.M."/>
        </authorList>
    </citation>
    <scope>NUCLEOTIDE SEQUENCE [LARGE SCALE GENOMIC DNA]</scope>
    <source>
        <strain evidence="2 4">VKM Ac-1804</strain>
    </source>
</reference>
<evidence type="ECO:0000313" key="5">
    <source>
        <dbReference type="Proteomes" id="UP000189735"/>
    </source>
</evidence>
<dbReference type="EMBL" id="JYFC01000006">
    <property type="protein sequence ID" value="KJC63657.1"/>
    <property type="molecule type" value="Genomic_DNA"/>
</dbReference>
<sequence>MGKLIYGPTGLEIDIDDRLLAHLRVVVNAKFRRGESFLFNWEHNSDEGNGRSSIWMHPTIPLHIRFYGNRQPPVNRAWIEALMVTANSANGMVLIAEPGGTGPQT</sequence>
<dbReference type="AlphaFoldDB" id="A0A1T4WX21"/>
<dbReference type="RefSeq" id="WP_044442622.1">
    <property type="nucleotide sequence ID" value="NZ_FUYG01000001.1"/>
</dbReference>
<reference evidence="5" key="3">
    <citation type="submission" date="2017-02" db="EMBL/GenBank/DDBJ databases">
        <authorList>
            <person name="Varghese N."/>
            <person name="Submissions S."/>
        </authorList>
    </citation>
    <scope>NUCLEOTIDE SEQUENCE [LARGE SCALE GENOMIC DNA]</scope>
    <source>
        <strain evidence="5">VKM Ac-2052</strain>
    </source>
</reference>
<keyword evidence="2" id="KW-0436">Ligase</keyword>
<keyword evidence="4" id="KW-1185">Reference proteome</keyword>
<name>A0A1T4WX21_9MICO</name>
<evidence type="ECO:0000313" key="3">
    <source>
        <dbReference type="EMBL" id="SKA81900.1"/>
    </source>
</evidence>
<feature type="domain" description="DUF7882" evidence="1">
    <location>
        <begin position="1"/>
        <end position="97"/>
    </location>
</feature>
<reference evidence="2" key="2">
    <citation type="submission" date="2015-02" db="EMBL/GenBank/DDBJ databases">
        <authorList>
            <person name="Vasilyev I.Y."/>
            <person name="Siniagina M.N."/>
            <person name="Malanin S.Y."/>
            <person name="Boulygina E.A."/>
            <person name="Grygoryeva T.V."/>
            <person name="Yarullina D.R."/>
            <person name="Ilinskaya O.N."/>
        </authorList>
    </citation>
    <scope>NUCLEOTIDE SEQUENCE</scope>
    <source>
        <strain evidence="2">VKM Ac-1804</strain>
    </source>
</reference>
<evidence type="ECO:0000313" key="4">
    <source>
        <dbReference type="Proteomes" id="UP000032503"/>
    </source>
</evidence>
<proteinExistence type="predicted"/>
<protein>
    <submittedName>
        <fullName evidence="2">ATP-dependent DNA ligase</fullName>
    </submittedName>
</protein>
<evidence type="ECO:0000259" key="1">
    <source>
        <dbReference type="Pfam" id="PF25355"/>
    </source>
</evidence>
<accession>A0A1T4WX21</accession>
<reference evidence="3" key="4">
    <citation type="submission" date="2017-02" db="EMBL/GenBank/DDBJ databases">
        <authorList>
            <person name="Peterson S.W."/>
        </authorList>
    </citation>
    <scope>NUCLEOTIDE SEQUENCE [LARGE SCALE GENOMIC DNA]</scope>
    <source>
        <strain evidence="3">VKM Ac-2052</strain>
    </source>
</reference>
<dbReference type="Proteomes" id="UP000189735">
    <property type="component" value="Unassembled WGS sequence"/>
</dbReference>
<dbReference type="EMBL" id="FUYG01000001">
    <property type="protein sequence ID" value="SKA81900.1"/>
    <property type="molecule type" value="Genomic_DNA"/>
</dbReference>
<dbReference type="Pfam" id="PF25355">
    <property type="entry name" value="DUF7882"/>
    <property type="match status" value="1"/>
</dbReference>
<evidence type="ECO:0000313" key="2">
    <source>
        <dbReference type="EMBL" id="KJC63657.1"/>
    </source>
</evidence>